<dbReference type="HOGENOM" id="CLU_2359804_0_0_1"/>
<accession>W9NK81</accession>
<organism evidence="1">
    <name type="scientific">Fusarium oxysporum f. sp. pisi HDV247</name>
    <dbReference type="NCBI Taxonomy" id="1080344"/>
    <lineage>
        <taxon>Eukaryota</taxon>
        <taxon>Fungi</taxon>
        <taxon>Dikarya</taxon>
        <taxon>Ascomycota</taxon>
        <taxon>Pezizomycotina</taxon>
        <taxon>Sordariomycetes</taxon>
        <taxon>Hypocreomycetidae</taxon>
        <taxon>Hypocreales</taxon>
        <taxon>Nectriaceae</taxon>
        <taxon>Fusarium</taxon>
        <taxon>Fusarium oxysporum species complex</taxon>
    </lineage>
</organism>
<gene>
    <name evidence="1" type="ORF">FOVG_15741</name>
</gene>
<proteinExistence type="predicted"/>
<evidence type="ECO:0000313" key="1">
    <source>
        <dbReference type="EMBL" id="EXA33139.1"/>
    </source>
</evidence>
<dbReference type="Proteomes" id="UP000030751">
    <property type="component" value="Unassembled WGS sequence"/>
</dbReference>
<name>W9NK81_FUSOX</name>
<reference evidence="1" key="2">
    <citation type="submission" date="2012-05" db="EMBL/GenBank/DDBJ databases">
        <title>Annotation of the Genome Sequence of Fusarium oxysporum HDV247.</title>
        <authorList>
            <consortium name="The Broad Institute Genomics Platform"/>
            <person name="Ma L.-J."/>
            <person name="Corby-Kistler H."/>
            <person name="Broz K."/>
            <person name="Gale L.R."/>
            <person name="Jonkers W."/>
            <person name="O'Donnell K."/>
            <person name="Ploetz R."/>
            <person name="Steinberg C."/>
            <person name="Schwartz D.C."/>
            <person name="VanEtten H."/>
            <person name="Zhou S."/>
            <person name="Young S.K."/>
            <person name="Zeng Q."/>
            <person name="Gargeya S."/>
            <person name="Fitzgerald M."/>
            <person name="Abouelleil A."/>
            <person name="Alvarado L."/>
            <person name="Chapman S.B."/>
            <person name="Gainer-Dewar J."/>
            <person name="Goldberg J."/>
            <person name="Griggs A."/>
            <person name="Gujja S."/>
            <person name="Hansen M."/>
            <person name="Howarth C."/>
            <person name="Imamovic A."/>
            <person name="Ireland A."/>
            <person name="Larimer J."/>
            <person name="McCowan C."/>
            <person name="Murphy C."/>
            <person name="Pearson M."/>
            <person name="Poon T.W."/>
            <person name="Priest M."/>
            <person name="Roberts A."/>
            <person name="Saif S."/>
            <person name="Shea T."/>
            <person name="Sykes S."/>
            <person name="Wortman J."/>
            <person name="Nusbaum C."/>
            <person name="Birren B."/>
        </authorList>
    </citation>
    <scope>NUCLEOTIDE SEQUENCE</scope>
    <source>
        <strain evidence="1">HDV247</strain>
    </source>
</reference>
<sequence length="96" mass="10529">MANIGGTALFNGCPKNVVLQAKWDLQSPVPMVFLAKNPRGEMRRPLFGNRLIAKITPMGGLIAEPHYNNALVYGVLRATTSVQRSTVESRHRSPSL</sequence>
<dbReference type="EMBL" id="JH650988">
    <property type="protein sequence ID" value="EXA33139.1"/>
    <property type="molecule type" value="Genomic_DNA"/>
</dbReference>
<reference evidence="1" key="1">
    <citation type="submission" date="2011-10" db="EMBL/GenBank/DDBJ databases">
        <title>The Genome Sequence of Fusarium oxysporum HDV247.</title>
        <authorList>
            <consortium name="The Broad Institute Genome Sequencing Platform"/>
            <person name="Ma L.-J."/>
            <person name="Gale L.R."/>
            <person name="Schwartz D.C."/>
            <person name="Zhou S."/>
            <person name="Corby-Kistler H."/>
            <person name="Young S.K."/>
            <person name="Zeng Q."/>
            <person name="Gargeya S."/>
            <person name="Fitzgerald M."/>
            <person name="Haas B."/>
            <person name="Abouelleil A."/>
            <person name="Alvarado L."/>
            <person name="Arachchi H.M."/>
            <person name="Berlin A."/>
            <person name="Brown A."/>
            <person name="Chapman S.B."/>
            <person name="Chen Z."/>
            <person name="Dunbar C."/>
            <person name="Freedman E."/>
            <person name="Gearin G."/>
            <person name="Goldberg J."/>
            <person name="Griggs A."/>
            <person name="Gujja S."/>
            <person name="Heiman D."/>
            <person name="Howarth C."/>
            <person name="Larson L."/>
            <person name="Lui A."/>
            <person name="MacDonald P.J.P."/>
            <person name="Montmayeur A."/>
            <person name="Murphy C."/>
            <person name="Neiman D."/>
            <person name="Pearson M."/>
            <person name="Priest M."/>
            <person name="Roberts A."/>
            <person name="Saif S."/>
            <person name="Shea T."/>
            <person name="Shenoy N."/>
            <person name="Sisk P."/>
            <person name="Stolte C."/>
            <person name="Sykes S."/>
            <person name="Wortman J."/>
            <person name="Nusbaum C."/>
            <person name="Birren B."/>
        </authorList>
    </citation>
    <scope>NUCLEOTIDE SEQUENCE [LARGE SCALE GENOMIC DNA]</scope>
    <source>
        <strain evidence="1">HDV247</strain>
    </source>
</reference>
<protein>
    <submittedName>
        <fullName evidence="1">Uncharacterized protein</fullName>
    </submittedName>
</protein>
<dbReference type="AlphaFoldDB" id="W9NK81"/>